<dbReference type="Pfam" id="PF11756">
    <property type="entry name" value="YgbA_NO"/>
    <property type="match status" value="1"/>
</dbReference>
<dbReference type="Proteomes" id="UP000254920">
    <property type="component" value="Unassembled WGS sequence"/>
</dbReference>
<evidence type="ECO:0000313" key="2">
    <source>
        <dbReference type="Proteomes" id="UP000254920"/>
    </source>
</evidence>
<dbReference type="RefSeq" id="WP_089182431.1">
    <property type="nucleotide sequence ID" value="NZ_CP043427.1"/>
</dbReference>
<dbReference type="OrthoDB" id="5344095at2"/>
<keyword evidence="2" id="KW-1185">Reference proteome</keyword>
<reference evidence="1 2" key="1">
    <citation type="submission" date="2018-06" db="EMBL/GenBank/DDBJ databases">
        <authorList>
            <consortium name="Pathogen Informatics"/>
            <person name="Doyle S."/>
        </authorList>
    </citation>
    <scope>NUCLEOTIDE SEQUENCE [LARGE SCALE GENOMIC DNA]</scope>
    <source>
        <strain evidence="1 2">NCTC12475</strain>
    </source>
</reference>
<dbReference type="InterPro" id="IPR020483">
    <property type="entry name" value="Uncharacterised_YgbA"/>
</dbReference>
<accession>A0A381DGY8</accession>
<dbReference type="STRING" id="32024.GCA_000788295_00070"/>
<protein>
    <submittedName>
        <fullName evidence="1">Nitrous oxide-stimulated promoter</fullName>
    </submittedName>
</protein>
<dbReference type="EMBL" id="UFVD01000001">
    <property type="protein sequence ID" value="SUX09694.1"/>
    <property type="molecule type" value="Genomic_DNA"/>
</dbReference>
<proteinExistence type="predicted"/>
<dbReference type="NCBIfam" id="NF007718">
    <property type="entry name" value="PRK10410.2-2"/>
    <property type="match status" value="1"/>
</dbReference>
<dbReference type="AlphaFoldDB" id="A0A381DGY8"/>
<dbReference type="GeneID" id="93090603"/>
<organism evidence="1 2">
    <name type="scientific">Campylobacter sputorum subsp. sputorum</name>
    <dbReference type="NCBI Taxonomy" id="32024"/>
    <lineage>
        <taxon>Bacteria</taxon>
        <taxon>Pseudomonadati</taxon>
        <taxon>Campylobacterota</taxon>
        <taxon>Epsilonproteobacteria</taxon>
        <taxon>Campylobacterales</taxon>
        <taxon>Campylobacteraceae</taxon>
        <taxon>Campylobacter</taxon>
    </lineage>
</organism>
<sequence>MSNDKFIEQISTAVKFIQIYCDDKHKNEVKNAKELSLIYKNENLHTSIKYNLCKECEELVLYVYQRLQNCPHEEKPKCRKCPKTCYERDKYKQMAKIMVSSGTKLGLTKLAQKLGIKSKI</sequence>
<gene>
    <name evidence="1" type="ORF">NCTC12475_00153</name>
</gene>
<name>A0A381DGY8_9BACT</name>
<evidence type="ECO:0000313" key="1">
    <source>
        <dbReference type="EMBL" id="SUX09694.1"/>
    </source>
</evidence>